<dbReference type="Pfam" id="PF12937">
    <property type="entry name" value="F-box-like"/>
    <property type="match status" value="1"/>
</dbReference>
<dbReference type="EMBL" id="JACAZH010000019">
    <property type="protein sequence ID" value="KAF7346014.1"/>
    <property type="molecule type" value="Genomic_DNA"/>
</dbReference>
<evidence type="ECO:0000313" key="2">
    <source>
        <dbReference type="EMBL" id="KAF7346014.1"/>
    </source>
</evidence>
<name>A0A8H7CQ30_9AGAR</name>
<protein>
    <submittedName>
        <fullName evidence="2">F-box domain-containing protein</fullName>
    </submittedName>
</protein>
<dbReference type="SUPFAM" id="SSF81383">
    <property type="entry name" value="F-box domain"/>
    <property type="match status" value="1"/>
</dbReference>
<proteinExistence type="predicted"/>
<dbReference type="AlphaFoldDB" id="A0A8H7CQ30"/>
<evidence type="ECO:0000259" key="1">
    <source>
        <dbReference type="Pfam" id="PF12937"/>
    </source>
</evidence>
<gene>
    <name evidence="2" type="ORF">MSAN_01827300</name>
</gene>
<sequence>MPLVCQNCGHSTSWDTAPVPDAADPIPAPDDFAIAATHRAALAEIQAEIMRFKTYSANYISALERKQAEVQGKLTAIVYPVLFLPPEITSRIFVECLPEQHGGAASALPGCAPVLLMRVCRRWKDIALSTPRLWSSMCIGSSSYHKITVSDVKLDPLSFLPRLGRLHASLSDADIKDIIKNAPILDELCWWRRHSSGNSGLDGVTSTVLTKLHIISYDPISSVDFIAILQNFPSLSDLTCTVKPDPTYRHTLLTFPNLTSLGLLAVSYHDVPPIHVLDLVTLPNLGSLKYESSLPREVMVPFLSPF</sequence>
<dbReference type="InterPro" id="IPR001810">
    <property type="entry name" value="F-box_dom"/>
</dbReference>
<evidence type="ECO:0000313" key="3">
    <source>
        <dbReference type="Proteomes" id="UP000623467"/>
    </source>
</evidence>
<accession>A0A8H7CQ30</accession>
<feature type="domain" description="F-box" evidence="1">
    <location>
        <begin position="83"/>
        <end position="139"/>
    </location>
</feature>
<keyword evidence="3" id="KW-1185">Reference proteome</keyword>
<dbReference type="Gene3D" id="1.20.1280.50">
    <property type="match status" value="1"/>
</dbReference>
<organism evidence="2 3">
    <name type="scientific">Mycena sanguinolenta</name>
    <dbReference type="NCBI Taxonomy" id="230812"/>
    <lineage>
        <taxon>Eukaryota</taxon>
        <taxon>Fungi</taxon>
        <taxon>Dikarya</taxon>
        <taxon>Basidiomycota</taxon>
        <taxon>Agaricomycotina</taxon>
        <taxon>Agaricomycetes</taxon>
        <taxon>Agaricomycetidae</taxon>
        <taxon>Agaricales</taxon>
        <taxon>Marasmiineae</taxon>
        <taxon>Mycenaceae</taxon>
        <taxon>Mycena</taxon>
    </lineage>
</organism>
<dbReference type="OrthoDB" id="2269034at2759"/>
<dbReference type="Proteomes" id="UP000623467">
    <property type="component" value="Unassembled WGS sequence"/>
</dbReference>
<comment type="caution">
    <text evidence="2">The sequence shown here is derived from an EMBL/GenBank/DDBJ whole genome shotgun (WGS) entry which is preliminary data.</text>
</comment>
<dbReference type="InterPro" id="IPR036047">
    <property type="entry name" value="F-box-like_dom_sf"/>
</dbReference>
<reference evidence="2" key="1">
    <citation type="submission" date="2020-05" db="EMBL/GenBank/DDBJ databases">
        <title>Mycena genomes resolve the evolution of fungal bioluminescence.</title>
        <authorList>
            <person name="Tsai I.J."/>
        </authorList>
    </citation>
    <scope>NUCLEOTIDE SEQUENCE</scope>
    <source>
        <strain evidence="2">160909Yilan</strain>
    </source>
</reference>